<evidence type="ECO:0000313" key="2">
    <source>
        <dbReference type="WBParaSite" id="RSKR_0001144100.1"/>
    </source>
</evidence>
<accession>A0AC35UHU6</accession>
<name>A0AC35UHU6_9BILA</name>
<dbReference type="Proteomes" id="UP000095286">
    <property type="component" value="Unplaced"/>
</dbReference>
<organism evidence="1 2">
    <name type="scientific">Rhabditophanes sp. KR3021</name>
    <dbReference type="NCBI Taxonomy" id="114890"/>
    <lineage>
        <taxon>Eukaryota</taxon>
        <taxon>Metazoa</taxon>
        <taxon>Ecdysozoa</taxon>
        <taxon>Nematoda</taxon>
        <taxon>Chromadorea</taxon>
        <taxon>Rhabditida</taxon>
        <taxon>Tylenchina</taxon>
        <taxon>Panagrolaimomorpha</taxon>
        <taxon>Strongyloidoidea</taxon>
        <taxon>Alloionematidae</taxon>
        <taxon>Rhabditophanes</taxon>
    </lineage>
</organism>
<sequence length="262" mass="29920">MDINFLNFGYLPTKNEMKLAVINEVIEVEDNQIAHCYLYEKTLSLCPKYKQLAGATILDVGCGHLGGIRWLKRAHPEIKSICGIDLVLPNKSNCFAFGEVKIGDALNIPYPSSSFDIIINIESSHLYSDFDKFLHEANRVLKLGGYICWSDLRFATRMRATLNSFDDAGFEMVKIEDITKQVIQGLAVTSKRYEKLLEKAPYFIRLFKNSVWRNTWTAPGTDSYKRFKKEKLYMSATFKKNQDIGAPSTQELSPEKFSRDSL</sequence>
<reference evidence="2" key="1">
    <citation type="submission" date="2016-11" db="UniProtKB">
        <authorList>
            <consortium name="WormBaseParasite"/>
        </authorList>
    </citation>
    <scope>IDENTIFICATION</scope>
    <source>
        <strain evidence="2">KR3021</strain>
    </source>
</reference>
<dbReference type="WBParaSite" id="RSKR_0001144100.1">
    <property type="protein sequence ID" value="RSKR_0001144100.1"/>
    <property type="gene ID" value="RSKR_0001144100"/>
</dbReference>
<evidence type="ECO:0000313" key="1">
    <source>
        <dbReference type="Proteomes" id="UP000095286"/>
    </source>
</evidence>
<proteinExistence type="predicted"/>
<protein>
    <submittedName>
        <fullName evidence="2">Methyltransf_11 domain-containing protein</fullName>
    </submittedName>
</protein>